<dbReference type="Pfam" id="PF09439">
    <property type="entry name" value="SRPRB"/>
    <property type="match status" value="1"/>
</dbReference>
<evidence type="ECO:0000256" key="7">
    <source>
        <dbReference type="ARBA" id="ARBA00022989"/>
    </source>
</evidence>
<evidence type="ECO:0000256" key="4">
    <source>
        <dbReference type="ARBA" id="ARBA00022692"/>
    </source>
</evidence>
<dbReference type="InterPro" id="IPR027417">
    <property type="entry name" value="P-loop_NTPase"/>
</dbReference>
<evidence type="ECO:0000313" key="13">
    <source>
        <dbReference type="EMBL" id="CAI6337444.1"/>
    </source>
</evidence>
<dbReference type="OrthoDB" id="41266at2759"/>
<keyword evidence="4 12" id="KW-0812">Transmembrane</keyword>
<keyword evidence="7 12" id="KW-1133">Transmembrane helix</keyword>
<feature type="compositionally biased region" description="Acidic residues" evidence="11">
    <location>
        <begin position="238"/>
        <end position="248"/>
    </location>
</feature>
<evidence type="ECO:0000256" key="9">
    <source>
        <dbReference type="ARBA" id="ARBA00023136"/>
    </source>
</evidence>
<keyword evidence="5" id="KW-0547">Nucleotide-binding</keyword>
<evidence type="ECO:0000256" key="10">
    <source>
        <dbReference type="ARBA" id="ARBA00023170"/>
    </source>
</evidence>
<evidence type="ECO:0000256" key="11">
    <source>
        <dbReference type="SAM" id="MobiDB-lite"/>
    </source>
</evidence>
<evidence type="ECO:0000256" key="6">
    <source>
        <dbReference type="ARBA" id="ARBA00022824"/>
    </source>
</evidence>
<comment type="caution">
    <text evidence="13">The sequence shown here is derived from an EMBL/GenBank/DDBJ whole genome shotgun (WGS) entry which is preliminary data.</text>
</comment>
<dbReference type="Proteomes" id="UP001152607">
    <property type="component" value="Unassembled WGS sequence"/>
</dbReference>
<evidence type="ECO:0000313" key="14">
    <source>
        <dbReference type="Proteomes" id="UP001152607"/>
    </source>
</evidence>
<dbReference type="GO" id="GO:0005525">
    <property type="term" value="F:GTP binding"/>
    <property type="evidence" value="ECO:0007669"/>
    <property type="project" value="UniProtKB-KW"/>
</dbReference>
<comment type="subcellular location">
    <subcellularLocation>
        <location evidence="1">Endoplasmic reticulum membrane</location>
        <topology evidence="1">Single-pass membrane protein</topology>
    </subcellularLocation>
</comment>
<dbReference type="AlphaFoldDB" id="A0A9W4XMI9"/>
<evidence type="ECO:0000256" key="1">
    <source>
        <dbReference type="ARBA" id="ARBA00004389"/>
    </source>
</evidence>
<name>A0A9W4XMI9_9PLEO</name>
<accession>A0A9W4XMI9</accession>
<dbReference type="EMBL" id="CAOQHR010000007">
    <property type="protein sequence ID" value="CAI6337444.1"/>
    <property type="molecule type" value="Genomic_DNA"/>
</dbReference>
<dbReference type="Gene3D" id="3.40.50.300">
    <property type="entry name" value="P-loop containing nucleotide triphosphate hydrolases"/>
    <property type="match status" value="1"/>
</dbReference>
<evidence type="ECO:0000256" key="3">
    <source>
        <dbReference type="ARBA" id="ARBA00020256"/>
    </source>
</evidence>
<protein>
    <recommendedName>
        <fullName evidence="3">Signal recognition particle receptor subunit beta</fullName>
    </recommendedName>
</protein>
<keyword evidence="8" id="KW-0342">GTP-binding</keyword>
<organism evidence="13 14">
    <name type="scientific">Periconia digitata</name>
    <dbReference type="NCBI Taxonomy" id="1303443"/>
    <lineage>
        <taxon>Eukaryota</taxon>
        <taxon>Fungi</taxon>
        <taxon>Dikarya</taxon>
        <taxon>Ascomycota</taxon>
        <taxon>Pezizomycotina</taxon>
        <taxon>Dothideomycetes</taxon>
        <taxon>Pleosporomycetidae</taxon>
        <taxon>Pleosporales</taxon>
        <taxon>Massarineae</taxon>
        <taxon>Periconiaceae</taxon>
        <taxon>Periconia</taxon>
    </lineage>
</organism>
<comment type="similarity">
    <text evidence="2">Belongs to the SRP receptor beta subunit family.</text>
</comment>
<keyword evidence="14" id="KW-1185">Reference proteome</keyword>
<evidence type="ECO:0000256" key="12">
    <source>
        <dbReference type="SAM" id="Phobius"/>
    </source>
</evidence>
<keyword evidence="9 12" id="KW-0472">Membrane</keyword>
<proteinExistence type="inferred from homology"/>
<dbReference type="GO" id="GO:0005789">
    <property type="term" value="C:endoplasmic reticulum membrane"/>
    <property type="evidence" value="ECO:0007669"/>
    <property type="project" value="UniProtKB-SubCell"/>
</dbReference>
<reference evidence="13" key="1">
    <citation type="submission" date="2023-01" db="EMBL/GenBank/DDBJ databases">
        <authorList>
            <person name="Van Ghelder C."/>
            <person name="Rancurel C."/>
        </authorList>
    </citation>
    <scope>NUCLEOTIDE SEQUENCE</scope>
    <source>
        <strain evidence="13">CNCM I-4278</strain>
    </source>
</reference>
<feature type="region of interest" description="Disordered" evidence="11">
    <location>
        <begin position="229"/>
        <end position="248"/>
    </location>
</feature>
<evidence type="ECO:0000256" key="2">
    <source>
        <dbReference type="ARBA" id="ARBA00005619"/>
    </source>
</evidence>
<dbReference type="SUPFAM" id="SSF52540">
    <property type="entry name" value="P-loop containing nucleoside triphosphate hydrolases"/>
    <property type="match status" value="1"/>
</dbReference>
<evidence type="ECO:0000256" key="5">
    <source>
        <dbReference type="ARBA" id="ARBA00022741"/>
    </source>
</evidence>
<dbReference type="InterPro" id="IPR019009">
    <property type="entry name" value="SRP_receptor_beta_su"/>
</dbReference>
<feature type="transmembrane region" description="Helical" evidence="12">
    <location>
        <begin position="20"/>
        <end position="40"/>
    </location>
</feature>
<sequence>MAWYDEDSWATAAFAPKLSTIIVVGLITFLVPIFLHYLAYRRAAASAKATKGILLIGPSGAGKTAFLTTAERKSIAQTHTSTAPLTIRATLPSPHVPASAAFRAPGDPSFERARSFNLTDTPGHGKLRRFATSKLNDTLGLCGIIFVVDAAYISEDPGLVETSEYLHDTLLALQKRAASSSKSGREAKELPVLIAANKLDLFTALPPHLAKLQLEKAISRVRRSRAKGLKNSGATLSEGDDGGADEESEWLGEWGEGEFEFTQLEEVGVTVSVAGGNLVGGEKVDVDAWWEWVAERL</sequence>
<keyword evidence="6" id="KW-0256">Endoplasmic reticulum</keyword>
<evidence type="ECO:0000256" key="8">
    <source>
        <dbReference type="ARBA" id="ARBA00023134"/>
    </source>
</evidence>
<keyword evidence="10" id="KW-0675">Receptor</keyword>
<gene>
    <name evidence="13" type="ORF">PDIGIT_LOCUS10556</name>
</gene>